<feature type="compositionally biased region" description="Basic and acidic residues" evidence="1">
    <location>
        <begin position="379"/>
        <end position="389"/>
    </location>
</feature>
<proteinExistence type="predicted"/>
<accession>A0A0L0FNC7</accession>
<feature type="region of interest" description="Disordered" evidence="1">
    <location>
        <begin position="337"/>
        <end position="446"/>
    </location>
</feature>
<feature type="compositionally biased region" description="Polar residues" evidence="1">
    <location>
        <begin position="355"/>
        <end position="367"/>
    </location>
</feature>
<dbReference type="EMBL" id="KQ242709">
    <property type="protein sequence ID" value="KNC77518.1"/>
    <property type="molecule type" value="Genomic_DNA"/>
</dbReference>
<dbReference type="GeneID" id="25910524"/>
<sequence length="446" mass="48148">MSELDVYRDQTIFTRLSTVPVVSMVNELAVKKHAEALEQHALYKLASEYTECIVANAIHYAEPALDSVKANDRLKQIDVMMMSYFDRFVAKHPGVNITVEELLEAWHSYYESIVEPNLGSLRERAAPYVNFLYQKKDRLDTVVSQVKQSLGGDSNEDNINEERTSLVTFSAEVIEANADTPKNGNEAQDCSVAPDTTAAEVESETTTESTEPVIQGDTKIVEEFAKCVARTESTCSQPDVHADVPVTIAISATKDYVSAAKAETIEDKEPDVSVTIASSATKDYVSAAKAETIEDKEPDVSVATATSATKDSVSTAEAEAIEDKEPDVPVTIVTSATKDSISEAEAETIEDKESQVSTPIQVETVETVQIDVEQAGDSKASEVEPKDSTEASLTGNTESGDNLSAPSTIKVVSSPALPKGSRKKRNAKRNVKKKSTAKTTVPEGAP</sequence>
<feature type="compositionally biased region" description="Polar residues" evidence="1">
    <location>
        <begin position="390"/>
        <end position="411"/>
    </location>
</feature>
<gene>
    <name evidence="2" type="ORF">SARC_10020</name>
</gene>
<dbReference type="Proteomes" id="UP000054560">
    <property type="component" value="Unassembled WGS sequence"/>
</dbReference>
<protein>
    <submittedName>
        <fullName evidence="2">Uncharacterized protein</fullName>
    </submittedName>
</protein>
<evidence type="ECO:0000313" key="2">
    <source>
        <dbReference type="EMBL" id="KNC77518.1"/>
    </source>
</evidence>
<dbReference type="RefSeq" id="XP_014151420.1">
    <property type="nucleotide sequence ID" value="XM_014295945.1"/>
</dbReference>
<name>A0A0L0FNC7_9EUKA</name>
<reference evidence="2 3" key="1">
    <citation type="submission" date="2011-02" db="EMBL/GenBank/DDBJ databases">
        <title>The Genome Sequence of Sphaeroforma arctica JP610.</title>
        <authorList>
            <consortium name="The Broad Institute Genome Sequencing Platform"/>
            <person name="Russ C."/>
            <person name="Cuomo C."/>
            <person name="Young S.K."/>
            <person name="Zeng Q."/>
            <person name="Gargeya S."/>
            <person name="Alvarado L."/>
            <person name="Berlin A."/>
            <person name="Chapman S.B."/>
            <person name="Chen Z."/>
            <person name="Freedman E."/>
            <person name="Gellesch M."/>
            <person name="Goldberg J."/>
            <person name="Griggs A."/>
            <person name="Gujja S."/>
            <person name="Heilman E."/>
            <person name="Heiman D."/>
            <person name="Howarth C."/>
            <person name="Mehta T."/>
            <person name="Neiman D."/>
            <person name="Pearson M."/>
            <person name="Roberts A."/>
            <person name="Saif S."/>
            <person name="Shea T."/>
            <person name="Shenoy N."/>
            <person name="Sisk P."/>
            <person name="Stolte C."/>
            <person name="Sykes S."/>
            <person name="White J."/>
            <person name="Yandava C."/>
            <person name="Burger G."/>
            <person name="Gray M.W."/>
            <person name="Holland P.W.H."/>
            <person name="King N."/>
            <person name="Lang F.B.F."/>
            <person name="Roger A.J."/>
            <person name="Ruiz-Trillo I."/>
            <person name="Haas B."/>
            <person name="Nusbaum C."/>
            <person name="Birren B."/>
        </authorList>
    </citation>
    <scope>NUCLEOTIDE SEQUENCE [LARGE SCALE GENOMIC DNA]</scope>
    <source>
        <strain evidence="2 3">JP610</strain>
    </source>
</reference>
<evidence type="ECO:0000256" key="1">
    <source>
        <dbReference type="SAM" id="MobiDB-lite"/>
    </source>
</evidence>
<feature type="compositionally biased region" description="Basic residues" evidence="1">
    <location>
        <begin position="420"/>
        <end position="436"/>
    </location>
</feature>
<keyword evidence="3" id="KW-1185">Reference proteome</keyword>
<organism evidence="2 3">
    <name type="scientific">Sphaeroforma arctica JP610</name>
    <dbReference type="NCBI Taxonomy" id="667725"/>
    <lineage>
        <taxon>Eukaryota</taxon>
        <taxon>Ichthyosporea</taxon>
        <taxon>Ichthyophonida</taxon>
        <taxon>Sphaeroforma</taxon>
    </lineage>
</organism>
<evidence type="ECO:0000313" key="3">
    <source>
        <dbReference type="Proteomes" id="UP000054560"/>
    </source>
</evidence>
<dbReference type="AlphaFoldDB" id="A0A0L0FNC7"/>